<dbReference type="GO" id="GO:0003677">
    <property type="term" value="F:DNA binding"/>
    <property type="evidence" value="ECO:0007669"/>
    <property type="project" value="InterPro"/>
</dbReference>
<dbReference type="GO" id="GO:0009725">
    <property type="term" value="P:response to hormone"/>
    <property type="evidence" value="ECO:0007669"/>
    <property type="project" value="InterPro"/>
</dbReference>
<name>A0A396JH54_MEDTR</name>
<evidence type="ECO:0000313" key="1">
    <source>
        <dbReference type="EMBL" id="RHN77580.1"/>
    </source>
</evidence>
<reference evidence="1" key="1">
    <citation type="journal article" date="2018" name="Nat. Plants">
        <title>Whole-genome landscape of Medicago truncatula symbiotic genes.</title>
        <authorList>
            <person name="Pecrix Y."/>
            <person name="Gamas P."/>
            <person name="Carrere S."/>
        </authorList>
    </citation>
    <scope>NUCLEOTIDE SEQUENCE</scope>
    <source>
        <tissue evidence="1">Leaves</tissue>
    </source>
</reference>
<sequence>MHIGVLAAAAHAAANRIPFTIFYNPRACLSDFVIPLAKSVYGTQLSVGMRFGCLRPRNRAEWDEPGCGDKQNRVSVWKVETPESHLIIP</sequence>
<dbReference type="PANTHER" id="PTHR31384:SF10">
    <property type="entry name" value="AUXIN RESPONSE FACTOR 5"/>
    <property type="match status" value="1"/>
</dbReference>
<gene>
    <name evidence="1" type="ORF">MtrunA17_Chr1g0156311</name>
</gene>
<dbReference type="EMBL" id="PSQE01000001">
    <property type="protein sequence ID" value="RHN77580.1"/>
    <property type="molecule type" value="Genomic_DNA"/>
</dbReference>
<dbReference type="AlphaFoldDB" id="A0A396JH54"/>
<dbReference type="Gramene" id="rna1047">
    <property type="protein sequence ID" value="RHN77580.1"/>
    <property type="gene ID" value="gene1047"/>
</dbReference>
<organism evidence="1">
    <name type="scientific">Medicago truncatula</name>
    <name type="common">Barrel medic</name>
    <name type="synonym">Medicago tribuloides</name>
    <dbReference type="NCBI Taxonomy" id="3880"/>
    <lineage>
        <taxon>Eukaryota</taxon>
        <taxon>Viridiplantae</taxon>
        <taxon>Streptophyta</taxon>
        <taxon>Embryophyta</taxon>
        <taxon>Tracheophyta</taxon>
        <taxon>Spermatophyta</taxon>
        <taxon>Magnoliopsida</taxon>
        <taxon>eudicotyledons</taxon>
        <taxon>Gunneridae</taxon>
        <taxon>Pentapetalae</taxon>
        <taxon>rosids</taxon>
        <taxon>fabids</taxon>
        <taxon>Fabales</taxon>
        <taxon>Fabaceae</taxon>
        <taxon>Papilionoideae</taxon>
        <taxon>50 kb inversion clade</taxon>
        <taxon>NPAAA clade</taxon>
        <taxon>Hologalegina</taxon>
        <taxon>IRL clade</taxon>
        <taxon>Trifolieae</taxon>
        <taxon>Medicago</taxon>
    </lineage>
</organism>
<comment type="caution">
    <text evidence="1">The sequence shown here is derived from an EMBL/GenBank/DDBJ whole genome shotgun (WGS) entry which is preliminary data.</text>
</comment>
<dbReference type="PANTHER" id="PTHR31384">
    <property type="entry name" value="AUXIN RESPONSE FACTOR 4-RELATED"/>
    <property type="match status" value="1"/>
</dbReference>
<dbReference type="InterPro" id="IPR044835">
    <property type="entry name" value="ARF_plant"/>
</dbReference>
<accession>A0A396JH54</accession>
<protein>
    <submittedName>
        <fullName evidence="1">Putative auxin response factor</fullName>
    </submittedName>
</protein>
<dbReference type="Proteomes" id="UP000265566">
    <property type="component" value="Chromosome 1"/>
</dbReference>
<proteinExistence type="predicted"/>
<dbReference type="GO" id="GO:0006355">
    <property type="term" value="P:regulation of DNA-templated transcription"/>
    <property type="evidence" value="ECO:0007669"/>
    <property type="project" value="InterPro"/>
</dbReference>